<dbReference type="OrthoDB" id="5862307at2759"/>
<evidence type="ECO:0000313" key="3">
    <source>
        <dbReference type="Proteomes" id="UP000053660"/>
    </source>
</evidence>
<reference evidence="2 3" key="1">
    <citation type="submission" date="2014-03" db="EMBL/GenBank/DDBJ databases">
        <title>Draft genome of the hookworm Oesophagostomum dentatum.</title>
        <authorList>
            <person name="Mitreva M."/>
        </authorList>
    </citation>
    <scope>NUCLEOTIDE SEQUENCE [LARGE SCALE GENOMIC DNA]</scope>
    <source>
        <strain evidence="2 3">OD-Hann</strain>
    </source>
</reference>
<dbReference type="EMBL" id="KN559547">
    <property type="protein sequence ID" value="KHJ86734.1"/>
    <property type="molecule type" value="Genomic_DNA"/>
</dbReference>
<name>A0A0B1SP66_OESDE</name>
<keyword evidence="1" id="KW-1133">Transmembrane helix</keyword>
<accession>A0A0B1SP66</accession>
<proteinExistence type="predicted"/>
<protein>
    <submittedName>
        <fullName evidence="2">Uncharacterized protein</fullName>
    </submittedName>
</protein>
<feature type="transmembrane region" description="Helical" evidence="1">
    <location>
        <begin position="61"/>
        <end position="77"/>
    </location>
</feature>
<dbReference type="Proteomes" id="UP000053660">
    <property type="component" value="Unassembled WGS sequence"/>
</dbReference>
<dbReference type="AlphaFoldDB" id="A0A0B1SP66"/>
<keyword evidence="3" id="KW-1185">Reference proteome</keyword>
<sequence>MRIGNFYVPTYSVGCFYRTPWSTLMIFSGQFPAFINVFITMERVFALEYATYYRRLWKERYNYYLILLAFLLTVAPAKDDARKQKMLLAINGVIYCFYAMHSVFSLFIYVTLRPDFRRHLISVFGIAKTGYNFYKAKIKTASSVRPTTD</sequence>
<organism evidence="2 3">
    <name type="scientific">Oesophagostomum dentatum</name>
    <name type="common">Nodular worm</name>
    <dbReference type="NCBI Taxonomy" id="61180"/>
    <lineage>
        <taxon>Eukaryota</taxon>
        <taxon>Metazoa</taxon>
        <taxon>Ecdysozoa</taxon>
        <taxon>Nematoda</taxon>
        <taxon>Chromadorea</taxon>
        <taxon>Rhabditida</taxon>
        <taxon>Rhabditina</taxon>
        <taxon>Rhabditomorpha</taxon>
        <taxon>Strongyloidea</taxon>
        <taxon>Strongylidae</taxon>
        <taxon>Oesophagostomum</taxon>
    </lineage>
</organism>
<keyword evidence="1" id="KW-0472">Membrane</keyword>
<gene>
    <name evidence="2" type="ORF">OESDEN_13507</name>
</gene>
<evidence type="ECO:0000256" key="1">
    <source>
        <dbReference type="SAM" id="Phobius"/>
    </source>
</evidence>
<evidence type="ECO:0000313" key="2">
    <source>
        <dbReference type="EMBL" id="KHJ86734.1"/>
    </source>
</evidence>
<feature type="transmembrane region" description="Helical" evidence="1">
    <location>
        <begin position="89"/>
        <end position="112"/>
    </location>
</feature>
<keyword evidence="1" id="KW-0812">Transmembrane</keyword>
<feature type="transmembrane region" description="Helical" evidence="1">
    <location>
        <begin position="20"/>
        <end position="40"/>
    </location>
</feature>